<dbReference type="Proteomes" id="UP000580250">
    <property type="component" value="Unassembled WGS sequence"/>
</dbReference>
<reference evidence="1 2" key="1">
    <citation type="submission" date="2020-08" db="EMBL/GenBank/DDBJ databases">
        <authorList>
            <person name="Koutsovoulos G."/>
            <person name="Danchin GJ E."/>
        </authorList>
    </citation>
    <scope>NUCLEOTIDE SEQUENCE [LARGE SCALE GENOMIC DNA]</scope>
</reference>
<gene>
    <name evidence="1" type="ORF">MENT_LOCUS4202</name>
</gene>
<sequence>MVNINLWCVGKALVQNPALRAGFCVTRLAGSLRSLGSGLVTSSYSHHYEAGISGFLRSSKTSTDAIGKELIQTIITLSNLVRSR</sequence>
<organism evidence="1 2">
    <name type="scientific">Meloidogyne enterolobii</name>
    <name type="common">Root-knot nematode worm</name>
    <name type="synonym">Meloidogyne mayaguensis</name>
    <dbReference type="NCBI Taxonomy" id="390850"/>
    <lineage>
        <taxon>Eukaryota</taxon>
        <taxon>Metazoa</taxon>
        <taxon>Ecdysozoa</taxon>
        <taxon>Nematoda</taxon>
        <taxon>Chromadorea</taxon>
        <taxon>Rhabditida</taxon>
        <taxon>Tylenchina</taxon>
        <taxon>Tylenchomorpha</taxon>
        <taxon>Tylenchoidea</taxon>
        <taxon>Meloidogynidae</taxon>
        <taxon>Meloidogyninae</taxon>
        <taxon>Meloidogyne</taxon>
    </lineage>
</organism>
<proteinExistence type="predicted"/>
<evidence type="ECO:0000313" key="1">
    <source>
        <dbReference type="EMBL" id="CAD2133978.1"/>
    </source>
</evidence>
<dbReference type="EMBL" id="CAJEWN010000014">
    <property type="protein sequence ID" value="CAD2133978.1"/>
    <property type="molecule type" value="Genomic_DNA"/>
</dbReference>
<dbReference type="AlphaFoldDB" id="A0A6V7TWP2"/>
<comment type="caution">
    <text evidence="1">The sequence shown here is derived from an EMBL/GenBank/DDBJ whole genome shotgun (WGS) entry which is preliminary data.</text>
</comment>
<name>A0A6V7TWP2_MELEN</name>
<accession>A0A6V7TWP2</accession>
<protein>
    <submittedName>
        <fullName evidence="1">Uncharacterized protein</fullName>
    </submittedName>
</protein>
<evidence type="ECO:0000313" key="2">
    <source>
        <dbReference type="Proteomes" id="UP000580250"/>
    </source>
</evidence>